<feature type="transmembrane region" description="Helical" evidence="7">
    <location>
        <begin position="343"/>
        <end position="365"/>
    </location>
</feature>
<proteinExistence type="inferred from homology"/>
<keyword evidence="6 7" id="KW-0472">Membrane</keyword>
<keyword evidence="2 7" id="KW-0813">Transport</keyword>
<keyword evidence="5 7" id="KW-1133">Transmembrane helix</keyword>
<evidence type="ECO:0000256" key="3">
    <source>
        <dbReference type="ARBA" id="ARBA00022475"/>
    </source>
</evidence>
<dbReference type="InterPro" id="IPR000515">
    <property type="entry name" value="MetI-like"/>
</dbReference>
<evidence type="ECO:0000256" key="7">
    <source>
        <dbReference type="RuleBase" id="RU363032"/>
    </source>
</evidence>
<gene>
    <name evidence="9" type="ORF">CLV41_101602</name>
</gene>
<dbReference type="GO" id="GO:0005886">
    <property type="term" value="C:plasma membrane"/>
    <property type="evidence" value="ECO:0007669"/>
    <property type="project" value="UniProtKB-SubCell"/>
</dbReference>
<feature type="domain" description="ABC transmembrane type-1" evidence="8">
    <location>
        <begin position="200"/>
        <end position="417"/>
    </location>
</feature>
<dbReference type="AlphaFoldDB" id="A0A2S3V2P1"/>
<dbReference type="RefSeq" id="WP_103220772.1">
    <property type="nucleotide sequence ID" value="NZ_PPCN01000001.1"/>
</dbReference>
<keyword evidence="10" id="KW-1185">Reference proteome</keyword>
<evidence type="ECO:0000313" key="10">
    <source>
        <dbReference type="Proteomes" id="UP000236959"/>
    </source>
</evidence>
<evidence type="ECO:0000256" key="6">
    <source>
        <dbReference type="ARBA" id="ARBA00023136"/>
    </source>
</evidence>
<dbReference type="SUPFAM" id="SSF161098">
    <property type="entry name" value="MetI-like"/>
    <property type="match status" value="1"/>
</dbReference>
<protein>
    <submittedName>
        <fullName evidence="9">Inositol-phosphate transport system permease protein</fullName>
    </submittedName>
</protein>
<keyword evidence="3" id="KW-1003">Cell membrane</keyword>
<evidence type="ECO:0000256" key="5">
    <source>
        <dbReference type="ARBA" id="ARBA00022989"/>
    </source>
</evidence>
<accession>A0A2S3V2P1</accession>
<feature type="transmembrane region" description="Helical" evidence="7">
    <location>
        <begin position="7"/>
        <end position="29"/>
    </location>
</feature>
<dbReference type="Pfam" id="PF00528">
    <property type="entry name" value="BPD_transp_1"/>
    <property type="match status" value="1"/>
</dbReference>
<evidence type="ECO:0000256" key="4">
    <source>
        <dbReference type="ARBA" id="ARBA00022692"/>
    </source>
</evidence>
<feature type="transmembrane region" description="Helical" evidence="7">
    <location>
        <begin position="287"/>
        <end position="308"/>
    </location>
</feature>
<evidence type="ECO:0000313" key="9">
    <source>
        <dbReference type="EMBL" id="POF34150.1"/>
    </source>
</evidence>
<dbReference type="PANTHER" id="PTHR30193">
    <property type="entry name" value="ABC TRANSPORTER PERMEASE PROTEIN"/>
    <property type="match status" value="1"/>
</dbReference>
<feature type="transmembrane region" description="Helical" evidence="7">
    <location>
        <begin position="240"/>
        <end position="258"/>
    </location>
</feature>
<name>A0A2S3V2P1_9HYPH</name>
<keyword evidence="4 7" id="KW-0812">Transmembrane</keyword>
<dbReference type="GO" id="GO:0055085">
    <property type="term" value="P:transmembrane transport"/>
    <property type="evidence" value="ECO:0007669"/>
    <property type="project" value="InterPro"/>
</dbReference>
<comment type="caution">
    <text evidence="9">The sequence shown here is derived from an EMBL/GenBank/DDBJ whole genome shotgun (WGS) entry which is preliminary data.</text>
</comment>
<feature type="transmembrane region" description="Helical" evidence="7">
    <location>
        <begin position="396"/>
        <end position="421"/>
    </location>
</feature>
<evidence type="ECO:0000259" key="8">
    <source>
        <dbReference type="PROSITE" id="PS50928"/>
    </source>
</evidence>
<evidence type="ECO:0000256" key="1">
    <source>
        <dbReference type="ARBA" id="ARBA00004651"/>
    </source>
</evidence>
<dbReference type="PANTHER" id="PTHR30193:SF37">
    <property type="entry name" value="INNER MEMBRANE ABC TRANSPORTER PERMEASE PROTEIN YCJO"/>
    <property type="match status" value="1"/>
</dbReference>
<organism evidence="9 10">
    <name type="scientific">Roseibium marinum</name>
    <dbReference type="NCBI Taxonomy" id="281252"/>
    <lineage>
        <taxon>Bacteria</taxon>
        <taxon>Pseudomonadati</taxon>
        <taxon>Pseudomonadota</taxon>
        <taxon>Alphaproteobacteria</taxon>
        <taxon>Hyphomicrobiales</taxon>
        <taxon>Stappiaceae</taxon>
        <taxon>Roseibium</taxon>
    </lineage>
</organism>
<dbReference type="InterPro" id="IPR051393">
    <property type="entry name" value="ABC_transporter_permease"/>
</dbReference>
<comment type="subcellular location">
    <subcellularLocation>
        <location evidence="1 7">Cell membrane</location>
        <topology evidence="1 7">Multi-pass membrane protein</topology>
    </subcellularLocation>
</comment>
<dbReference type="CDD" id="cd06261">
    <property type="entry name" value="TM_PBP2"/>
    <property type="match status" value="1"/>
</dbReference>
<dbReference type="Gene3D" id="1.10.3720.10">
    <property type="entry name" value="MetI-like"/>
    <property type="match status" value="1"/>
</dbReference>
<comment type="similarity">
    <text evidence="7">Belongs to the binding-protein-dependent transport system permease family.</text>
</comment>
<dbReference type="PROSITE" id="PS50928">
    <property type="entry name" value="ABC_TM1"/>
    <property type="match status" value="1"/>
</dbReference>
<reference evidence="9 10" key="1">
    <citation type="submission" date="2018-01" db="EMBL/GenBank/DDBJ databases">
        <title>Genomic Encyclopedia of Archaeal and Bacterial Type Strains, Phase II (KMG-II): from individual species to whole genera.</title>
        <authorList>
            <person name="Goeker M."/>
        </authorList>
    </citation>
    <scope>NUCLEOTIDE SEQUENCE [LARGE SCALE GENOMIC DNA]</scope>
    <source>
        <strain evidence="9 10">DSM 17023</strain>
    </source>
</reference>
<dbReference type="Proteomes" id="UP000236959">
    <property type="component" value="Unassembled WGS sequence"/>
</dbReference>
<evidence type="ECO:0000256" key="2">
    <source>
        <dbReference type="ARBA" id="ARBA00022448"/>
    </source>
</evidence>
<dbReference type="InterPro" id="IPR035906">
    <property type="entry name" value="MetI-like_sf"/>
</dbReference>
<sequence length="434" mass="47687">MRRAHLLGLGFLSPALAIILMLFLIPVLLTVMFSFTNMSTATGISGGAYEINAASLRKLSDAGAQESFVETLGKEAFVVDDAGITAAAAAYGEQFANEVGSQMLGERFDSRRDLERAFRKLKSRPRSTRDIKKAADLFKRSVLNVRFETAGGLLDAVTGNGIEMTPDQQELLTKTIYTGWTWTSDNFALMAQIPYVWRVAGNTLMYVVLTLAASVGLGLFLAITTFYLPSGTATTFRAIWFFPRILPNVIFVLMWKWLAWDTGFLSSLLGNFGVPPRNWMLDTGANAWVFIVLINGIVGASLGMILFGSAIKSIPQSMLHASEVDGASRWQQIRYIILPQLRWPIMFICAYSTLSLLTSFEYILLSTDGGPGGATEVWSLMAFHTALDNYAGNLQYGLGAAMALMLVIVGILASLVYLRIFNFNDLVAKPRIEQ</sequence>
<dbReference type="EMBL" id="PPCN01000001">
    <property type="protein sequence ID" value="POF34150.1"/>
    <property type="molecule type" value="Genomic_DNA"/>
</dbReference>
<feature type="transmembrane region" description="Helical" evidence="7">
    <location>
        <begin position="204"/>
        <end position="228"/>
    </location>
</feature>
<dbReference type="OrthoDB" id="8275316at2"/>